<name>A0A7W5BTL5_9HYPH</name>
<dbReference type="Pfam" id="PF01799">
    <property type="entry name" value="Fer2_2"/>
    <property type="match status" value="1"/>
</dbReference>
<evidence type="ECO:0000256" key="1">
    <source>
        <dbReference type="ARBA" id="ARBA00022714"/>
    </source>
</evidence>
<proteinExistence type="predicted"/>
<dbReference type="AlphaFoldDB" id="A0A7W5BTL5"/>
<evidence type="ECO:0000256" key="3">
    <source>
        <dbReference type="ARBA" id="ARBA00023002"/>
    </source>
</evidence>
<keyword evidence="4" id="KW-0408">Iron</keyword>
<dbReference type="EC" id="1.17.2.1" evidence="7"/>
<keyword evidence="1" id="KW-0001">2Fe-2S</keyword>
<dbReference type="PANTHER" id="PTHR44379:SF6">
    <property type="entry name" value="BLR6046 PROTEIN"/>
    <property type="match status" value="1"/>
</dbReference>
<dbReference type="Gene3D" id="1.10.150.120">
    <property type="entry name" value="[2Fe-2S]-binding domain"/>
    <property type="match status" value="1"/>
</dbReference>
<gene>
    <name evidence="7" type="ORF">FHS26_006372</name>
</gene>
<dbReference type="PROSITE" id="PS00197">
    <property type="entry name" value="2FE2S_FER_1"/>
    <property type="match status" value="1"/>
</dbReference>
<dbReference type="EMBL" id="JACHXH010000034">
    <property type="protein sequence ID" value="MBB3138594.1"/>
    <property type="molecule type" value="Genomic_DNA"/>
</dbReference>
<dbReference type="Proteomes" id="UP000518315">
    <property type="component" value="Unassembled WGS sequence"/>
</dbReference>
<dbReference type="InterPro" id="IPR012675">
    <property type="entry name" value="Beta-grasp_dom_sf"/>
</dbReference>
<dbReference type="Pfam" id="PF00111">
    <property type="entry name" value="Fer2"/>
    <property type="match status" value="1"/>
</dbReference>
<dbReference type="RefSeq" id="WP_245438623.1">
    <property type="nucleotide sequence ID" value="NZ_JACHXH010000034.1"/>
</dbReference>
<dbReference type="SUPFAM" id="SSF47741">
    <property type="entry name" value="CO dehydrogenase ISP C-domain like"/>
    <property type="match status" value="1"/>
</dbReference>
<evidence type="ECO:0000256" key="4">
    <source>
        <dbReference type="ARBA" id="ARBA00023004"/>
    </source>
</evidence>
<evidence type="ECO:0000256" key="5">
    <source>
        <dbReference type="ARBA" id="ARBA00023014"/>
    </source>
</evidence>
<dbReference type="InterPro" id="IPR006058">
    <property type="entry name" value="2Fe2S_fd_BS"/>
</dbReference>
<reference evidence="7 8" key="1">
    <citation type="submission" date="2020-08" db="EMBL/GenBank/DDBJ databases">
        <title>Genomic Encyclopedia of Type Strains, Phase III (KMG-III): the genomes of soil and plant-associated and newly described type strains.</title>
        <authorList>
            <person name="Whitman W."/>
        </authorList>
    </citation>
    <scope>NUCLEOTIDE SEQUENCE [LARGE SCALE GENOMIC DNA]</scope>
    <source>
        <strain evidence="7 8">CECT 4113</strain>
    </source>
</reference>
<dbReference type="InterPro" id="IPR001041">
    <property type="entry name" value="2Fe-2S_ferredoxin-type"/>
</dbReference>
<evidence type="ECO:0000313" key="7">
    <source>
        <dbReference type="EMBL" id="MBB3138594.1"/>
    </source>
</evidence>
<keyword evidence="8" id="KW-1185">Reference proteome</keyword>
<sequence>MTLPVCFSLNVNDAVESVEASPETPLLYILRNDLSLNGPKYGCGLGECGACAVLIDGRAVRSCTVPLGAVGARRVITLEGLGTPERLHPVQAAFIDEAAAQCGYCLNGMIIATAALLNRNTDPDEDAIREALRHHLCRCGTHMEILAAVRRAVAYAKVERARRSTLDGVSPKAAKEVSP</sequence>
<comment type="caution">
    <text evidence="7">The sequence shown here is derived from an EMBL/GenBank/DDBJ whole genome shotgun (WGS) entry which is preliminary data.</text>
</comment>
<dbReference type="PROSITE" id="PS51085">
    <property type="entry name" value="2FE2S_FER_2"/>
    <property type="match status" value="1"/>
</dbReference>
<dbReference type="SUPFAM" id="SSF54292">
    <property type="entry name" value="2Fe-2S ferredoxin-like"/>
    <property type="match status" value="1"/>
</dbReference>
<dbReference type="InterPro" id="IPR002888">
    <property type="entry name" value="2Fe-2S-bd"/>
</dbReference>
<protein>
    <submittedName>
        <fullName evidence="7">Nicotinate dehydrogenase subunit A</fullName>
        <ecNumber evidence="7">1.17.2.1</ecNumber>
    </submittedName>
</protein>
<dbReference type="GO" id="GO:0046872">
    <property type="term" value="F:metal ion binding"/>
    <property type="evidence" value="ECO:0007669"/>
    <property type="project" value="UniProtKB-KW"/>
</dbReference>
<keyword evidence="3 7" id="KW-0560">Oxidoreductase</keyword>
<dbReference type="PANTHER" id="PTHR44379">
    <property type="entry name" value="OXIDOREDUCTASE WITH IRON-SULFUR SUBUNIT"/>
    <property type="match status" value="1"/>
</dbReference>
<keyword evidence="2" id="KW-0479">Metal-binding</keyword>
<dbReference type="GO" id="GO:0051537">
    <property type="term" value="F:2 iron, 2 sulfur cluster binding"/>
    <property type="evidence" value="ECO:0007669"/>
    <property type="project" value="UniProtKB-KW"/>
</dbReference>
<accession>A0A7W5BTL5</accession>
<dbReference type="InterPro" id="IPR051452">
    <property type="entry name" value="Diverse_Oxidoreductases"/>
</dbReference>
<evidence type="ECO:0000259" key="6">
    <source>
        <dbReference type="PROSITE" id="PS51085"/>
    </source>
</evidence>
<evidence type="ECO:0000256" key="2">
    <source>
        <dbReference type="ARBA" id="ARBA00022723"/>
    </source>
</evidence>
<organism evidence="7 8">
    <name type="scientific">Rhizobium pisi</name>
    <dbReference type="NCBI Taxonomy" id="574561"/>
    <lineage>
        <taxon>Bacteria</taxon>
        <taxon>Pseudomonadati</taxon>
        <taxon>Pseudomonadota</taxon>
        <taxon>Alphaproteobacteria</taxon>
        <taxon>Hyphomicrobiales</taxon>
        <taxon>Rhizobiaceae</taxon>
        <taxon>Rhizobium/Agrobacterium group</taxon>
        <taxon>Rhizobium</taxon>
    </lineage>
</organism>
<feature type="domain" description="2Fe-2S ferredoxin-type" evidence="6">
    <location>
        <begin position="5"/>
        <end position="81"/>
    </location>
</feature>
<dbReference type="GO" id="GO:0016491">
    <property type="term" value="F:oxidoreductase activity"/>
    <property type="evidence" value="ECO:0007669"/>
    <property type="project" value="UniProtKB-KW"/>
</dbReference>
<dbReference type="Gene3D" id="3.10.20.30">
    <property type="match status" value="1"/>
</dbReference>
<dbReference type="InterPro" id="IPR036010">
    <property type="entry name" value="2Fe-2S_ferredoxin-like_sf"/>
</dbReference>
<dbReference type="InterPro" id="IPR036884">
    <property type="entry name" value="2Fe-2S-bd_dom_sf"/>
</dbReference>
<evidence type="ECO:0000313" key="8">
    <source>
        <dbReference type="Proteomes" id="UP000518315"/>
    </source>
</evidence>
<keyword evidence="5" id="KW-0411">Iron-sulfur</keyword>